<proteinExistence type="predicted"/>
<evidence type="ECO:0000313" key="2">
    <source>
        <dbReference type="EMBL" id="GEA44269.1"/>
    </source>
</evidence>
<feature type="compositionally biased region" description="Acidic residues" evidence="1">
    <location>
        <begin position="1"/>
        <end position="10"/>
    </location>
</feature>
<organism evidence="2 3">
    <name type="scientific">Corynebacterium striatum</name>
    <dbReference type="NCBI Taxonomy" id="43770"/>
    <lineage>
        <taxon>Bacteria</taxon>
        <taxon>Bacillati</taxon>
        <taxon>Actinomycetota</taxon>
        <taxon>Actinomycetes</taxon>
        <taxon>Mycobacteriales</taxon>
        <taxon>Corynebacteriaceae</taxon>
        <taxon>Corynebacterium</taxon>
    </lineage>
</organism>
<dbReference type="AlphaFoldDB" id="A0ABC9ZPZ2"/>
<evidence type="ECO:0000256" key="1">
    <source>
        <dbReference type="SAM" id="MobiDB-lite"/>
    </source>
</evidence>
<reference evidence="2 3" key="1">
    <citation type="submission" date="2019-06" db="EMBL/GenBank/DDBJ databases">
        <title>Draft genome sequence of Corynebacterium striatum NBRC 15291.</title>
        <authorList>
            <person name="Miura T."/>
            <person name="Furukawa M."/>
            <person name="Shimamura M."/>
            <person name="Ohyama Y."/>
            <person name="Yamazoe A."/>
            <person name="Kawasaki H."/>
        </authorList>
    </citation>
    <scope>NUCLEOTIDE SEQUENCE [LARGE SCALE GENOMIC DNA]</scope>
    <source>
        <strain evidence="2 3">NBRC 15291</strain>
    </source>
</reference>
<sequence length="52" mass="5564">MEEAAEEPADEQSNQAQGDVGVSKEGAEAVEEDLEVVEGEIVEEFPQKGSKD</sequence>
<feature type="region of interest" description="Disordered" evidence="1">
    <location>
        <begin position="1"/>
        <end position="33"/>
    </location>
</feature>
<name>A0ABC9ZPZ2_CORST</name>
<accession>A0ABC9ZPZ2</accession>
<dbReference type="EMBL" id="BJLD01000003">
    <property type="protein sequence ID" value="GEA44269.1"/>
    <property type="molecule type" value="Genomic_DNA"/>
</dbReference>
<gene>
    <name evidence="2" type="ORF">Cst04h_24390</name>
</gene>
<comment type="caution">
    <text evidence="2">The sequence shown here is derived from an EMBL/GenBank/DDBJ whole genome shotgun (WGS) entry which is preliminary data.</text>
</comment>
<evidence type="ECO:0000313" key="3">
    <source>
        <dbReference type="Proteomes" id="UP000315234"/>
    </source>
</evidence>
<protein>
    <submittedName>
        <fullName evidence="2">Uncharacterized protein</fullName>
    </submittedName>
</protein>
<dbReference type="Proteomes" id="UP000315234">
    <property type="component" value="Unassembled WGS sequence"/>
</dbReference>